<organism evidence="1 2">
    <name type="scientific">Anaerosolibacter carboniphilus</name>
    <dbReference type="NCBI Taxonomy" id="1417629"/>
    <lineage>
        <taxon>Bacteria</taxon>
        <taxon>Bacillati</taxon>
        <taxon>Bacillota</taxon>
        <taxon>Clostridia</taxon>
        <taxon>Peptostreptococcales</taxon>
        <taxon>Thermotaleaceae</taxon>
        <taxon>Anaerosolibacter</taxon>
    </lineage>
</organism>
<sequence length="37" mass="4290">MEVLLIALCVLIYVSIDKIDTKEELDQDPTCDYMEVQ</sequence>
<evidence type="ECO:0000313" key="1">
    <source>
        <dbReference type="EMBL" id="MBB6215535.1"/>
    </source>
</evidence>
<proteinExistence type="predicted"/>
<comment type="caution">
    <text evidence="1">The sequence shown here is derived from an EMBL/GenBank/DDBJ whole genome shotgun (WGS) entry which is preliminary data.</text>
</comment>
<dbReference type="AlphaFoldDB" id="A0A841KZI5"/>
<gene>
    <name evidence="1" type="ORF">HNQ80_001624</name>
</gene>
<protein>
    <submittedName>
        <fullName evidence="1">Uncharacterized protein</fullName>
    </submittedName>
</protein>
<name>A0A841KZI5_9FIRM</name>
<keyword evidence="2" id="KW-1185">Reference proteome</keyword>
<evidence type="ECO:0000313" key="2">
    <source>
        <dbReference type="Proteomes" id="UP000579281"/>
    </source>
</evidence>
<reference evidence="1 2" key="1">
    <citation type="submission" date="2020-08" db="EMBL/GenBank/DDBJ databases">
        <title>Genomic Encyclopedia of Type Strains, Phase IV (KMG-IV): sequencing the most valuable type-strain genomes for metagenomic binning, comparative biology and taxonomic classification.</title>
        <authorList>
            <person name="Goeker M."/>
        </authorList>
    </citation>
    <scope>NUCLEOTIDE SEQUENCE [LARGE SCALE GENOMIC DNA]</scope>
    <source>
        <strain evidence="1 2">DSM 103526</strain>
    </source>
</reference>
<accession>A0A841KZI5</accession>
<dbReference type="Proteomes" id="UP000579281">
    <property type="component" value="Unassembled WGS sequence"/>
</dbReference>
<dbReference type="EMBL" id="JACHEN010000008">
    <property type="protein sequence ID" value="MBB6215535.1"/>
    <property type="molecule type" value="Genomic_DNA"/>
</dbReference>